<gene>
    <name evidence="3" type="ORF">CV102_05180</name>
</gene>
<dbReference type="InterPro" id="IPR010895">
    <property type="entry name" value="CHRD"/>
</dbReference>
<evidence type="ECO:0000256" key="1">
    <source>
        <dbReference type="SAM" id="MobiDB-lite"/>
    </source>
</evidence>
<evidence type="ECO:0000313" key="4">
    <source>
        <dbReference type="Proteomes" id="UP000766904"/>
    </source>
</evidence>
<sequence length="205" mass="22414">MTDTDSTRRTALKLLGVGAVATAGSGLVAATHHDDEKPDHDDAEKKTESVDDHLEKADVHGLYVARLLPQEGVETDASGLAVFQHRDDELTFALTLANIENTFMSHVHEDEPLGPVAVWLHDFETQDEELVEGPFTGLLDAGTITDDVIQAGRVPEAESQTVQQLVEKIEAGETYVNVHTEEYPGGELAGQIEPFDVRQLHDLRL</sequence>
<feature type="domain" description="CHRD" evidence="2">
    <location>
        <begin position="59"/>
        <end position="197"/>
    </location>
</feature>
<dbReference type="SMART" id="SM00754">
    <property type="entry name" value="CHRD"/>
    <property type="match status" value="1"/>
</dbReference>
<evidence type="ECO:0000313" key="3">
    <source>
        <dbReference type="EMBL" id="TYL39681.1"/>
    </source>
</evidence>
<keyword evidence="4" id="KW-1185">Reference proteome</keyword>
<dbReference type="Pfam" id="PF07452">
    <property type="entry name" value="CHRD"/>
    <property type="match status" value="1"/>
</dbReference>
<name>A0A8J8TR87_9EURY</name>
<organism evidence="3 4">
    <name type="scientific">Natronococcus pandeyae</name>
    <dbReference type="NCBI Taxonomy" id="2055836"/>
    <lineage>
        <taxon>Archaea</taxon>
        <taxon>Methanobacteriati</taxon>
        <taxon>Methanobacteriota</taxon>
        <taxon>Stenosarchaea group</taxon>
        <taxon>Halobacteria</taxon>
        <taxon>Halobacteriales</taxon>
        <taxon>Natrialbaceae</taxon>
        <taxon>Natronococcus</taxon>
    </lineage>
</organism>
<dbReference type="Proteomes" id="UP000766904">
    <property type="component" value="Unassembled WGS sequence"/>
</dbReference>
<dbReference type="EMBL" id="PHNJ01000002">
    <property type="protein sequence ID" value="TYL39681.1"/>
    <property type="molecule type" value="Genomic_DNA"/>
</dbReference>
<dbReference type="PROSITE" id="PS50933">
    <property type="entry name" value="CHRD"/>
    <property type="match status" value="1"/>
</dbReference>
<dbReference type="PROSITE" id="PS51318">
    <property type="entry name" value="TAT"/>
    <property type="match status" value="1"/>
</dbReference>
<comment type="caution">
    <text evidence="3">The sequence shown here is derived from an EMBL/GenBank/DDBJ whole genome shotgun (WGS) entry which is preliminary data.</text>
</comment>
<evidence type="ECO:0000259" key="2">
    <source>
        <dbReference type="PROSITE" id="PS50933"/>
    </source>
</evidence>
<dbReference type="AlphaFoldDB" id="A0A8J8TR87"/>
<proteinExistence type="predicted"/>
<dbReference type="OrthoDB" id="187906at2157"/>
<feature type="region of interest" description="Disordered" evidence="1">
    <location>
        <begin position="30"/>
        <end position="52"/>
    </location>
</feature>
<protein>
    <submittedName>
        <fullName evidence="3">CHRD domain-containing protein</fullName>
    </submittedName>
</protein>
<reference evidence="3" key="1">
    <citation type="submission" date="2017-11" db="EMBL/GenBank/DDBJ databases">
        <authorList>
            <person name="Kajale S.C."/>
            <person name="Sharma A."/>
        </authorList>
    </citation>
    <scope>NUCLEOTIDE SEQUENCE</scope>
    <source>
        <strain evidence="3">LS1_42</strain>
    </source>
</reference>
<dbReference type="InterPro" id="IPR006311">
    <property type="entry name" value="TAT_signal"/>
</dbReference>
<feature type="compositionally biased region" description="Basic and acidic residues" evidence="1">
    <location>
        <begin position="31"/>
        <end position="52"/>
    </location>
</feature>
<dbReference type="RefSeq" id="WP_148856815.1">
    <property type="nucleotide sequence ID" value="NZ_PHNJ01000002.1"/>
</dbReference>
<accession>A0A8J8TR87</accession>